<evidence type="ECO:0000256" key="4">
    <source>
        <dbReference type="ARBA" id="ARBA00023163"/>
    </source>
</evidence>
<sequence>METVAPIQISEAEREVMRVVWANVSVTSREIIEILEDKMNWKESTIKTLIGRLVDKEVLNTKKEGRKFIYSANISEETAIQGYSKDILSNVCNTHHGSVISQFIEEAKLSSEDIDNLMELLEKKSLTAPEVVPCECVPGQCECHLLNK</sequence>
<comment type="caution">
    <text evidence="5">The sequence shown here is derived from an EMBL/GenBank/DDBJ whole genome shotgun (WGS) entry which is preliminary data.</text>
</comment>
<name>A0A9D2JXI1_9LACT</name>
<protein>
    <submittedName>
        <fullName evidence="5">CopY/TcrY family copper transport repressor</fullName>
    </submittedName>
</protein>
<evidence type="ECO:0000313" key="6">
    <source>
        <dbReference type="Proteomes" id="UP000824106"/>
    </source>
</evidence>
<dbReference type="InterPro" id="IPR036388">
    <property type="entry name" value="WH-like_DNA-bd_sf"/>
</dbReference>
<dbReference type="Pfam" id="PF03965">
    <property type="entry name" value="Penicillinase_R"/>
    <property type="match status" value="1"/>
</dbReference>
<dbReference type="AlphaFoldDB" id="A0A9D2JXI1"/>
<dbReference type="SUPFAM" id="SSF46785">
    <property type="entry name" value="Winged helix' DNA-binding domain"/>
    <property type="match status" value="1"/>
</dbReference>
<dbReference type="GO" id="GO:0003677">
    <property type="term" value="F:DNA binding"/>
    <property type="evidence" value="ECO:0007669"/>
    <property type="project" value="UniProtKB-KW"/>
</dbReference>
<dbReference type="Gene3D" id="1.10.10.10">
    <property type="entry name" value="Winged helix-like DNA-binding domain superfamily/Winged helix DNA-binding domain"/>
    <property type="match status" value="1"/>
</dbReference>
<dbReference type="InterPro" id="IPR005650">
    <property type="entry name" value="BlaI_family"/>
</dbReference>
<dbReference type="NCBIfam" id="TIGR02698">
    <property type="entry name" value="CopY_TcrY"/>
    <property type="match status" value="1"/>
</dbReference>
<reference evidence="5" key="2">
    <citation type="submission" date="2021-04" db="EMBL/GenBank/DDBJ databases">
        <authorList>
            <person name="Gilroy R."/>
        </authorList>
    </citation>
    <scope>NUCLEOTIDE SEQUENCE</scope>
    <source>
        <strain evidence="5">CHK169-4300</strain>
    </source>
</reference>
<dbReference type="EMBL" id="DXAZ01000055">
    <property type="protein sequence ID" value="HIZ70926.1"/>
    <property type="molecule type" value="Genomic_DNA"/>
</dbReference>
<dbReference type="InterPro" id="IPR014071">
    <property type="entry name" value="Cu_transp_CopY/TcrY"/>
</dbReference>
<evidence type="ECO:0000313" key="5">
    <source>
        <dbReference type="EMBL" id="HIZ70926.1"/>
    </source>
</evidence>
<evidence type="ECO:0000256" key="1">
    <source>
        <dbReference type="ARBA" id="ARBA00011046"/>
    </source>
</evidence>
<dbReference type="InterPro" id="IPR036390">
    <property type="entry name" value="WH_DNA-bd_sf"/>
</dbReference>
<gene>
    <name evidence="5" type="ORF">H9808_04095</name>
</gene>
<proteinExistence type="inferred from homology"/>
<organism evidence="5 6">
    <name type="scientific">Candidatus Atopostipes pullistercoris</name>
    <dbReference type="NCBI Taxonomy" id="2838467"/>
    <lineage>
        <taxon>Bacteria</taxon>
        <taxon>Bacillati</taxon>
        <taxon>Bacillota</taxon>
        <taxon>Bacilli</taxon>
        <taxon>Lactobacillales</taxon>
        <taxon>Carnobacteriaceae</taxon>
        <taxon>Atopostipes</taxon>
    </lineage>
</organism>
<keyword evidence="3" id="KW-0238">DNA-binding</keyword>
<accession>A0A9D2JXI1</accession>
<evidence type="ECO:0000256" key="3">
    <source>
        <dbReference type="ARBA" id="ARBA00023125"/>
    </source>
</evidence>
<dbReference type="GO" id="GO:0045892">
    <property type="term" value="P:negative regulation of DNA-templated transcription"/>
    <property type="evidence" value="ECO:0007669"/>
    <property type="project" value="InterPro"/>
</dbReference>
<evidence type="ECO:0000256" key="2">
    <source>
        <dbReference type="ARBA" id="ARBA00023015"/>
    </source>
</evidence>
<reference evidence="5" key="1">
    <citation type="journal article" date="2021" name="PeerJ">
        <title>Extensive microbial diversity within the chicken gut microbiome revealed by metagenomics and culture.</title>
        <authorList>
            <person name="Gilroy R."/>
            <person name="Ravi A."/>
            <person name="Getino M."/>
            <person name="Pursley I."/>
            <person name="Horton D.L."/>
            <person name="Alikhan N.F."/>
            <person name="Baker D."/>
            <person name="Gharbi K."/>
            <person name="Hall N."/>
            <person name="Watson M."/>
            <person name="Adriaenssens E.M."/>
            <person name="Foster-Nyarko E."/>
            <person name="Jarju S."/>
            <person name="Secka A."/>
            <person name="Antonio M."/>
            <person name="Oren A."/>
            <person name="Chaudhuri R.R."/>
            <person name="La Ragione R."/>
            <person name="Hildebrand F."/>
            <person name="Pallen M.J."/>
        </authorList>
    </citation>
    <scope>NUCLEOTIDE SEQUENCE</scope>
    <source>
        <strain evidence="5">CHK169-4300</strain>
    </source>
</reference>
<dbReference type="Gene3D" id="1.10.4040.10">
    <property type="entry name" value="Penicillinase repressor domain"/>
    <property type="match status" value="1"/>
</dbReference>
<dbReference type="Proteomes" id="UP000824106">
    <property type="component" value="Unassembled WGS sequence"/>
</dbReference>
<dbReference type="PIRSF" id="PIRSF019455">
    <property type="entry name" value="CopR_AtkY"/>
    <property type="match status" value="1"/>
</dbReference>
<keyword evidence="2" id="KW-0805">Transcription regulation</keyword>
<keyword evidence="4" id="KW-0804">Transcription</keyword>
<comment type="similarity">
    <text evidence="1">Belongs to the BlaI transcriptional regulatory family.</text>
</comment>